<feature type="transmembrane region" description="Helical" evidence="1">
    <location>
        <begin position="75"/>
        <end position="97"/>
    </location>
</feature>
<dbReference type="RefSeq" id="XP_041293557.1">
    <property type="nucleotide sequence ID" value="XM_041444009.1"/>
</dbReference>
<reference evidence="3" key="1">
    <citation type="journal article" date="2020" name="New Phytol.">
        <title>Comparative genomics reveals dynamic genome evolution in host specialist ectomycorrhizal fungi.</title>
        <authorList>
            <person name="Lofgren L.A."/>
            <person name="Nguyen N.H."/>
            <person name="Vilgalys R."/>
            <person name="Ruytinx J."/>
            <person name="Liao H.L."/>
            <person name="Branco S."/>
            <person name="Kuo A."/>
            <person name="LaButti K."/>
            <person name="Lipzen A."/>
            <person name="Andreopoulos W."/>
            <person name="Pangilinan J."/>
            <person name="Riley R."/>
            <person name="Hundley H."/>
            <person name="Na H."/>
            <person name="Barry K."/>
            <person name="Grigoriev I.V."/>
            <person name="Stajich J.E."/>
            <person name="Kennedy P.G."/>
        </authorList>
    </citation>
    <scope>NUCLEOTIDE SEQUENCE</scope>
    <source>
        <strain evidence="3">FC423</strain>
    </source>
</reference>
<feature type="transmembrane region" description="Helical" evidence="1">
    <location>
        <begin position="240"/>
        <end position="260"/>
    </location>
</feature>
<sequence>MTLVSNDPSWRPFINSNICYSIVAAAFVVVYDWVLTLPQEIDLIWTQRWSYMTMLYLVIRYVGIPYSVVNVLGNIIYYAVNGTNMVVTAMLGVIMISRLHVMYQRSRRMLIFLVIIFLTVNIACGVVAIIGIKYDFVSKELVVSGINMCSGGFEGGTQLLMSMIWMLNTVWEVLALCLSVWIAAKHFRDLRRLGPWTASTIGDCFRVLVESHVLYFASFAGVSCIQLAYFSPEVEKSNSVAVGILGGAFEILLSVQLFVLGPRLILSIRRYHAKLVDESDAETSMNSIVFQERVHVLTSSTV</sequence>
<evidence type="ECO:0000256" key="1">
    <source>
        <dbReference type="SAM" id="Phobius"/>
    </source>
</evidence>
<evidence type="ECO:0000313" key="4">
    <source>
        <dbReference type="Proteomes" id="UP000823399"/>
    </source>
</evidence>
<comment type="caution">
    <text evidence="3">The sequence shown here is derived from an EMBL/GenBank/DDBJ whole genome shotgun (WGS) entry which is preliminary data.</text>
</comment>
<feature type="transmembrane region" description="Helical" evidence="1">
    <location>
        <begin position="205"/>
        <end position="228"/>
    </location>
</feature>
<dbReference type="OrthoDB" id="3261349at2759"/>
<evidence type="ECO:0000313" key="3">
    <source>
        <dbReference type="EMBL" id="KAG2109612.1"/>
    </source>
</evidence>
<keyword evidence="4" id="KW-1185">Reference proteome</keyword>
<keyword evidence="1" id="KW-0812">Transmembrane</keyword>
<proteinExistence type="predicted"/>
<accession>A0A9P7F9C2</accession>
<evidence type="ECO:0000259" key="2">
    <source>
        <dbReference type="Pfam" id="PF20151"/>
    </source>
</evidence>
<dbReference type="GeneID" id="64706268"/>
<dbReference type="InterPro" id="IPR045340">
    <property type="entry name" value="DUF6533"/>
</dbReference>
<dbReference type="AlphaFoldDB" id="A0A9P7F9C2"/>
<feature type="transmembrane region" description="Helical" evidence="1">
    <location>
        <begin position="109"/>
        <end position="132"/>
    </location>
</feature>
<feature type="transmembrane region" description="Helical" evidence="1">
    <location>
        <begin position="20"/>
        <end position="37"/>
    </location>
</feature>
<dbReference type="EMBL" id="JABBWM010000023">
    <property type="protein sequence ID" value="KAG2109612.1"/>
    <property type="molecule type" value="Genomic_DNA"/>
</dbReference>
<keyword evidence="1" id="KW-1133">Transmembrane helix</keyword>
<protein>
    <recommendedName>
        <fullName evidence="2">DUF6533 domain-containing protein</fullName>
    </recommendedName>
</protein>
<feature type="transmembrane region" description="Helical" evidence="1">
    <location>
        <begin position="163"/>
        <end position="184"/>
    </location>
</feature>
<gene>
    <name evidence="3" type="ORF">F5147DRAFT_836570</name>
</gene>
<organism evidence="3 4">
    <name type="scientific">Suillus discolor</name>
    <dbReference type="NCBI Taxonomy" id="1912936"/>
    <lineage>
        <taxon>Eukaryota</taxon>
        <taxon>Fungi</taxon>
        <taxon>Dikarya</taxon>
        <taxon>Basidiomycota</taxon>
        <taxon>Agaricomycotina</taxon>
        <taxon>Agaricomycetes</taxon>
        <taxon>Agaricomycetidae</taxon>
        <taxon>Boletales</taxon>
        <taxon>Suillineae</taxon>
        <taxon>Suillaceae</taxon>
        <taxon>Suillus</taxon>
    </lineage>
</organism>
<feature type="domain" description="DUF6533" evidence="2">
    <location>
        <begin position="20"/>
        <end position="64"/>
    </location>
</feature>
<keyword evidence="1" id="KW-0472">Membrane</keyword>
<dbReference type="Proteomes" id="UP000823399">
    <property type="component" value="Unassembled WGS sequence"/>
</dbReference>
<dbReference type="Pfam" id="PF20151">
    <property type="entry name" value="DUF6533"/>
    <property type="match status" value="1"/>
</dbReference>
<name>A0A9P7F9C2_9AGAM</name>